<accession>A0A8S5RFH7</accession>
<dbReference type="EMBL" id="BK059100">
    <property type="protein sequence ID" value="DAE29821.1"/>
    <property type="molecule type" value="Genomic_DNA"/>
</dbReference>
<name>A0A8S5RFH7_9VIRU</name>
<sequence length="322" mass="36677">MIIRTEKNKNYTVMGNYHLRDKELSLKAKGMLSIMLSLPDGWDFSIRGLSTLSSDGESAVRATLKELESNGYLKRNKVRCNGKITDWEYIVYEQKTANNSVDAKPVAENQHVDSSTQLNTKEINTKEINNFSTSPCDAPIPSESVRKEKTKSLWDISREITGNDPFTFPYRPTSDSEENSAAGRVKKKPFVKNLTDKTDKEISLERAALLGKTYGMAIKAELPLGLQDGMAVLTLEEAFDYWLDHALYRESAREAYLSKFLQAWENILKYRRDRFWMPVSGGEGYVWQNVIEAYAYNWNPGTPDERRKAKAKEILDGNSTLD</sequence>
<reference evidence="1" key="1">
    <citation type="journal article" date="2021" name="Proc. Natl. Acad. Sci. U.S.A.">
        <title>A Catalog of Tens of Thousands of Viruses from Human Metagenomes Reveals Hidden Associations with Chronic Diseases.</title>
        <authorList>
            <person name="Tisza M.J."/>
            <person name="Buck C.B."/>
        </authorList>
    </citation>
    <scope>NUCLEOTIDE SEQUENCE</scope>
    <source>
        <strain evidence="1">CtqEG8</strain>
    </source>
</reference>
<evidence type="ECO:0000313" key="1">
    <source>
        <dbReference type="EMBL" id="DAE29821.1"/>
    </source>
</evidence>
<organism evidence="1">
    <name type="scientific">virus sp. ctqEG8</name>
    <dbReference type="NCBI Taxonomy" id="2827998"/>
    <lineage>
        <taxon>Viruses</taxon>
    </lineage>
</organism>
<proteinExistence type="predicted"/>
<protein>
    <submittedName>
        <fullName evidence="1">Dna polymerase B</fullName>
    </submittedName>
</protein>